<dbReference type="RefSeq" id="WP_066466591.1">
    <property type="nucleotide sequence ID" value="NZ_MATO01000084.1"/>
</dbReference>
<gene>
    <name evidence="1" type="ORF">A6K76_16080</name>
</gene>
<reference evidence="1 2" key="1">
    <citation type="submission" date="2016-07" db="EMBL/GenBank/DDBJ databases">
        <title>Caryophanon latum genome sequencing.</title>
        <authorList>
            <person name="Verma A."/>
            <person name="Pal Y."/>
            <person name="Krishnamurthi S."/>
        </authorList>
    </citation>
    <scope>NUCLEOTIDE SEQUENCE [LARGE SCALE GENOMIC DNA]</scope>
    <source>
        <strain evidence="1 2">DSM 14151</strain>
    </source>
</reference>
<evidence type="ECO:0000313" key="1">
    <source>
        <dbReference type="EMBL" id="OCS84192.1"/>
    </source>
</evidence>
<dbReference type="EMBL" id="MATO01000084">
    <property type="protein sequence ID" value="OCS84192.1"/>
    <property type="molecule type" value="Genomic_DNA"/>
</dbReference>
<organism evidence="1 2">
    <name type="scientific">Caryophanon latum</name>
    <dbReference type="NCBI Taxonomy" id="33977"/>
    <lineage>
        <taxon>Bacteria</taxon>
        <taxon>Bacillati</taxon>
        <taxon>Bacillota</taxon>
        <taxon>Bacilli</taxon>
        <taxon>Bacillales</taxon>
        <taxon>Caryophanaceae</taxon>
        <taxon>Caryophanon</taxon>
    </lineage>
</organism>
<dbReference type="Proteomes" id="UP000093482">
    <property type="component" value="Unassembled WGS sequence"/>
</dbReference>
<comment type="caution">
    <text evidence="1">The sequence shown here is derived from an EMBL/GenBank/DDBJ whole genome shotgun (WGS) entry which is preliminary data.</text>
</comment>
<accession>A0A1C0YAJ6</accession>
<protein>
    <submittedName>
        <fullName evidence="1">Uncharacterized protein</fullName>
    </submittedName>
</protein>
<keyword evidence="2" id="KW-1185">Reference proteome</keyword>
<dbReference type="AlphaFoldDB" id="A0A1C0YAJ6"/>
<dbReference type="OrthoDB" id="2442709at2"/>
<name>A0A1C0YAJ6_9BACL</name>
<proteinExistence type="predicted"/>
<evidence type="ECO:0000313" key="2">
    <source>
        <dbReference type="Proteomes" id="UP000093482"/>
    </source>
</evidence>
<sequence length="1068" mass="120205">MHEEKNSLTVVEQLQQFEEKYEQLFQGVAIISEVTMDEGDYDSVLELVKQEIETADHATATTAVWTVAPKTMLLFTTTFAINAYDANFWQTVSDELVLHDANLWRDAFMTAVEASDVHTFKAAGVQKYTANILGHTTIPRAQVKTFVTRIIQPAIEHSYSAENIQTMMQHDAKATPVKSHGLIRAVKDFVKQQDIIVTDVLTRAMNIWKTQNRPFVDNFAGVLPQHLLQEFDAITVKTPRKAAEVIKLATERPVLRYNLAAQQVELSLPVQTFRRQVAQTIWTVNDETIQTARYAYENGEIDFEAIYQVPATPTTTYNVQLTVDGVVQGEWFLATEDFMYFDATTFEQIQAQEFSAKQVIAVFAKKHQKFAAIDGIAVTPTALKGEWSGYTAADVHVHKAFAYNNGDKRLVVYATARQFLLKGQKQKAVVSSVPVYNGNFSVVIGKKTFASLETANVWTLTLTHVQSGEFVSINVKELELVENELGHFELPFVDAFTAFMTDKPGHYTIQMTSVLGKDAKTTFVYVPENVVIIEQVDNKVLFQTEQGYKLVPTNVYTHVFSATKNEVTVQNMYETLHVTLTMPRTKEKLHFTYYPQQVAVSVASNNVVAPLGHMTTAKDFDFATAALVIDTDATHGYTEADELEVVVYEQLQDGAVNEVAVTAHTTHTDALSLAQFADATNTADVRTLHIRIDALELDAPLVTVYPSYEIADAVSTEGTISVLFTENVQATVRVFDFVTRALVTSVEANGQKVTIDVPAGHYIVSLQEDEAFPTALSPRMITVAVQTEETFAQALLFGEQSDEGEWEEEALLNLLSQVYEYEEVYVPVLIEDYMTCVDFGMINIDALQNLIATFPQEARTSSLLISGFQEWDHVSVERALGDSYVLVNDKAQYAPKKLSQYDDYKIPQLRWSYNYHVQGQQVLKGFSLTHEVLKAFTKQQTKAELNAAVAFVQRYTEPLDALLTKYAAEPMVEAFAATLAERKDEAFVYTCGLSAFWNSMLFYHEHTLQAEEVALIRETTPALYTMATKLFMHDLVFWHAKLDAFDEAQKEQEARRKQFENPSFGWKR</sequence>